<comment type="subcellular location">
    <subcellularLocation>
        <location evidence="1">Nucleus</location>
        <location evidence="1">Nucleolus</location>
    </subcellularLocation>
</comment>
<organism evidence="15 16">
    <name type="scientific">Parachaetomium inaequale</name>
    <dbReference type="NCBI Taxonomy" id="2588326"/>
    <lineage>
        <taxon>Eukaryota</taxon>
        <taxon>Fungi</taxon>
        <taxon>Dikarya</taxon>
        <taxon>Ascomycota</taxon>
        <taxon>Pezizomycotina</taxon>
        <taxon>Sordariomycetes</taxon>
        <taxon>Sordariomycetidae</taxon>
        <taxon>Sordariales</taxon>
        <taxon>Chaetomiaceae</taxon>
        <taxon>Parachaetomium</taxon>
    </lineage>
</organism>
<reference evidence="16" key="1">
    <citation type="journal article" date="2023" name="Mol. Phylogenet. Evol.">
        <title>Genome-scale phylogeny and comparative genomics of the fungal order Sordariales.</title>
        <authorList>
            <person name="Hensen N."/>
            <person name="Bonometti L."/>
            <person name="Westerberg I."/>
            <person name="Brannstrom I.O."/>
            <person name="Guillou S."/>
            <person name="Cros-Aarteil S."/>
            <person name="Calhoun S."/>
            <person name="Haridas S."/>
            <person name="Kuo A."/>
            <person name="Mondo S."/>
            <person name="Pangilinan J."/>
            <person name="Riley R."/>
            <person name="LaButti K."/>
            <person name="Andreopoulos B."/>
            <person name="Lipzen A."/>
            <person name="Chen C."/>
            <person name="Yan M."/>
            <person name="Daum C."/>
            <person name="Ng V."/>
            <person name="Clum A."/>
            <person name="Steindorff A."/>
            <person name="Ohm R.A."/>
            <person name="Martin F."/>
            <person name="Silar P."/>
            <person name="Natvig D.O."/>
            <person name="Lalanne C."/>
            <person name="Gautier V."/>
            <person name="Ament-Velasquez S.L."/>
            <person name="Kruys A."/>
            <person name="Hutchinson M.I."/>
            <person name="Powell A.J."/>
            <person name="Barry K."/>
            <person name="Miller A.N."/>
            <person name="Grigoriev I.V."/>
            <person name="Debuchy R."/>
            <person name="Gladieux P."/>
            <person name="Hiltunen Thoren M."/>
            <person name="Johannesson H."/>
        </authorList>
    </citation>
    <scope>NUCLEOTIDE SEQUENCE [LARGE SCALE GENOMIC DNA]</scope>
    <source>
        <strain evidence="16">CBS 284.82</strain>
    </source>
</reference>
<feature type="compositionally biased region" description="Basic and acidic residues" evidence="11">
    <location>
        <begin position="630"/>
        <end position="642"/>
    </location>
</feature>
<protein>
    <recommendedName>
        <fullName evidence="10">ATP-dependent RNA helicase</fullName>
        <ecNumber evidence="10">3.6.4.13</ecNumber>
    </recommendedName>
</protein>
<dbReference type="GO" id="GO:0003724">
    <property type="term" value="F:RNA helicase activity"/>
    <property type="evidence" value="ECO:0007669"/>
    <property type="project" value="UniProtKB-EC"/>
</dbReference>
<evidence type="ECO:0000259" key="13">
    <source>
        <dbReference type="PROSITE" id="PS51194"/>
    </source>
</evidence>
<feature type="region of interest" description="Disordered" evidence="11">
    <location>
        <begin position="582"/>
        <end position="660"/>
    </location>
</feature>
<dbReference type="AlphaFoldDB" id="A0AAN6SR57"/>
<evidence type="ECO:0000313" key="16">
    <source>
        <dbReference type="Proteomes" id="UP001303115"/>
    </source>
</evidence>
<feature type="compositionally biased region" description="Gly residues" evidence="11">
    <location>
        <begin position="583"/>
        <end position="627"/>
    </location>
</feature>
<keyword evidence="2" id="KW-0698">rRNA processing</keyword>
<dbReference type="GO" id="GO:0006364">
    <property type="term" value="P:rRNA processing"/>
    <property type="evidence" value="ECO:0007669"/>
    <property type="project" value="UniProtKB-KW"/>
</dbReference>
<keyword evidence="4 9" id="KW-0378">Hydrolase</keyword>
<dbReference type="SMART" id="SM00490">
    <property type="entry name" value="HELICc"/>
    <property type="match status" value="1"/>
</dbReference>
<dbReference type="CDD" id="cd18787">
    <property type="entry name" value="SF2_C_DEAD"/>
    <property type="match status" value="1"/>
</dbReference>
<dbReference type="GO" id="GO:0005730">
    <property type="term" value="C:nucleolus"/>
    <property type="evidence" value="ECO:0007669"/>
    <property type="project" value="UniProtKB-SubCell"/>
</dbReference>
<evidence type="ECO:0000256" key="8">
    <source>
        <dbReference type="PROSITE-ProRule" id="PRU00552"/>
    </source>
</evidence>
<keyword evidence="16" id="KW-1185">Reference proteome</keyword>
<dbReference type="InterPro" id="IPR027417">
    <property type="entry name" value="P-loop_NTPase"/>
</dbReference>
<feature type="domain" description="Helicase ATP-binding" evidence="12">
    <location>
        <begin position="110"/>
        <end position="301"/>
    </location>
</feature>
<dbReference type="EC" id="3.6.4.13" evidence="10"/>
<dbReference type="SUPFAM" id="SSF52540">
    <property type="entry name" value="P-loop containing nucleoside triphosphate hydrolases"/>
    <property type="match status" value="2"/>
</dbReference>
<keyword evidence="3 9" id="KW-0547">Nucleotide-binding</keyword>
<evidence type="ECO:0000256" key="10">
    <source>
        <dbReference type="RuleBase" id="RU365068"/>
    </source>
</evidence>
<keyword evidence="6 9" id="KW-0067">ATP-binding</keyword>
<evidence type="ECO:0000259" key="14">
    <source>
        <dbReference type="PROSITE" id="PS51195"/>
    </source>
</evidence>
<feature type="domain" description="DEAD-box RNA helicase Q" evidence="14">
    <location>
        <begin position="78"/>
        <end position="107"/>
    </location>
</feature>
<dbReference type="InterPro" id="IPR014001">
    <property type="entry name" value="Helicase_ATP-bd"/>
</dbReference>
<evidence type="ECO:0000313" key="15">
    <source>
        <dbReference type="EMBL" id="KAK4039038.1"/>
    </source>
</evidence>
<evidence type="ECO:0000256" key="11">
    <source>
        <dbReference type="SAM" id="MobiDB-lite"/>
    </source>
</evidence>
<comment type="domain">
    <text evidence="10">The Q motif is unique to and characteristic of the DEAD box family of RNA helicases and controls ATP binding and hydrolysis.</text>
</comment>
<evidence type="ECO:0000256" key="1">
    <source>
        <dbReference type="ARBA" id="ARBA00004604"/>
    </source>
</evidence>
<keyword evidence="5 9" id="KW-0347">Helicase</keyword>
<dbReference type="Pfam" id="PF00271">
    <property type="entry name" value="Helicase_C"/>
    <property type="match status" value="1"/>
</dbReference>
<comment type="caution">
    <text evidence="15">The sequence shown here is derived from an EMBL/GenBank/DDBJ whole genome shotgun (WGS) entry which is preliminary data.</text>
</comment>
<evidence type="ECO:0000256" key="2">
    <source>
        <dbReference type="ARBA" id="ARBA00022552"/>
    </source>
</evidence>
<evidence type="ECO:0000256" key="9">
    <source>
        <dbReference type="RuleBase" id="RU000492"/>
    </source>
</evidence>
<dbReference type="GO" id="GO:0003723">
    <property type="term" value="F:RNA binding"/>
    <property type="evidence" value="ECO:0007669"/>
    <property type="project" value="UniProtKB-UniRule"/>
</dbReference>
<evidence type="ECO:0000256" key="5">
    <source>
        <dbReference type="ARBA" id="ARBA00022806"/>
    </source>
</evidence>
<dbReference type="PROSITE" id="PS00039">
    <property type="entry name" value="DEAD_ATP_HELICASE"/>
    <property type="match status" value="1"/>
</dbReference>
<feature type="short sequence motif" description="Q motif" evidence="8">
    <location>
        <begin position="78"/>
        <end position="107"/>
    </location>
</feature>
<gene>
    <name evidence="15" type="ORF">C8A01DRAFT_47431</name>
</gene>
<dbReference type="InterPro" id="IPR000629">
    <property type="entry name" value="RNA-helicase_DEAD-box_CS"/>
</dbReference>
<evidence type="ECO:0000256" key="6">
    <source>
        <dbReference type="ARBA" id="ARBA00022840"/>
    </source>
</evidence>
<dbReference type="PROSITE" id="PS51195">
    <property type="entry name" value="Q_MOTIF"/>
    <property type="match status" value="1"/>
</dbReference>
<dbReference type="PROSITE" id="PS51192">
    <property type="entry name" value="HELICASE_ATP_BIND_1"/>
    <property type="match status" value="1"/>
</dbReference>
<dbReference type="PANTHER" id="PTHR24031">
    <property type="entry name" value="RNA HELICASE"/>
    <property type="match status" value="1"/>
</dbReference>
<evidence type="ECO:0000259" key="12">
    <source>
        <dbReference type="PROSITE" id="PS51192"/>
    </source>
</evidence>
<comment type="function">
    <text evidence="10">RNA helicase.</text>
</comment>
<sequence>MMKTSLLRQAAATRVALAVRPAQAAFRASSAALALSRTSRSATAVYRPASSLLRFYSSESAASQTDAGAPSGLITRFADLDQLGVHKHIVRSLTQGLGYETMTEVQSMTINAALAGKDVVAQAKTGTGKTLAFLVPIVQRIIATDPALAMPRGGGRASADDIRAIIVSPTRELAEQIGAEAKKLCQGTGVVVQTAVGGTQKNMMLRKTRIEGCHLMIATPGRLHDLLSDRSTGIDAPNLAALVLDEADRMLDVGFKAELESILQFLPHRDDVPRQTLLYSATLPKNVISIARQFINPTNFEFVQTVRGDEVPTHEKVPQFIVPCRGFENMGPTLLELVRREVEKSLSDTERLPFKAIVFLPTTAAVQSYSYIFRRLKFQDRSMPRIYDIHSKLQQGSRTRSAEEFRLAKSAILFSSDVSARGMDFPNVTHVIQLHLPQDRDIYIHRIGRTGRAGKQGQAYLLASDVEIPGARDRLPGLPIQRCTDLESASIDVTKADTLPDVFTDIKEAASKAPLDVLRDTYTSLLGNAIRDIDRQDVVTEINNLAKYTWGMEEPPAVSPKFVSQFGRALRGLRVADYNESFGRGGQGGESGFGNRGGGRGGFGGRDGNRGGFGDRGGRGGFGGRGPRGPPRDGFDAMERLASDGGRGGRGRGRPPPPSF</sequence>
<feature type="domain" description="Helicase C-terminal" evidence="13">
    <location>
        <begin position="341"/>
        <end position="507"/>
    </location>
</feature>
<dbReference type="PROSITE" id="PS51194">
    <property type="entry name" value="HELICASE_CTER"/>
    <property type="match status" value="1"/>
</dbReference>
<name>A0AAN6SR57_9PEZI</name>
<proteinExistence type="inferred from homology"/>
<dbReference type="Pfam" id="PF00270">
    <property type="entry name" value="DEAD"/>
    <property type="match status" value="1"/>
</dbReference>
<accession>A0AAN6SR57</accession>
<dbReference type="InterPro" id="IPR001650">
    <property type="entry name" value="Helicase_C-like"/>
</dbReference>
<dbReference type="EMBL" id="MU854412">
    <property type="protein sequence ID" value="KAK4039038.1"/>
    <property type="molecule type" value="Genomic_DNA"/>
</dbReference>
<dbReference type="InterPro" id="IPR011545">
    <property type="entry name" value="DEAD/DEAH_box_helicase_dom"/>
</dbReference>
<dbReference type="GO" id="GO:0016787">
    <property type="term" value="F:hydrolase activity"/>
    <property type="evidence" value="ECO:0007669"/>
    <property type="project" value="UniProtKB-KW"/>
</dbReference>
<keyword evidence="7 10" id="KW-0694">RNA-binding</keyword>
<dbReference type="GO" id="GO:0005524">
    <property type="term" value="F:ATP binding"/>
    <property type="evidence" value="ECO:0007669"/>
    <property type="project" value="UniProtKB-UniRule"/>
</dbReference>
<comment type="similarity">
    <text evidence="9">Belongs to the DEAD box helicase family.</text>
</comment>
<dbReference type="SMART" id="SM00487">
    <property type="entry name" value="DEXDc"/>
    <property type="match status" value="1"/>
</dbReference>
<dbReference type="Gene3D" id="3.40.50.300">
    <property type="entry name" value="P-loop containing nucleotide triphosphate hydrolases"/>
    <property type="match status" value="2"/>
</dbReference>
<evidence type="ECO:0000256" key="3">
    <source>
        <dbReference type="ARBA" id="ARBA00022741"/>
    </source>
</evidence>
<dbReference type="InterPro" id="IPR014014">
    <property type="entry name" value="RNA_helicase_DEAD_Q_motif"/>
</dbReference>
<evidence type="ECO:0000256" key="4">
    <source>
        <dbReference type="ARBA" id="ARBA00022801"/>
    </source>
</evidence>
<dbReference type="Proteomes" id="UP001303115">
    <property type="component" value="Unassembled WGS sequence"/>
</dbReference>
<comment type="catalytic activity">
    <reaction evidence="10">
        <text>ATP + H2O = ADP + phosphate + H(+)</text>
        <dbReference type="Rhea" id="RHEA:13065"/>
        <dbReference type="ChEBI" id="CHEBI:15377"/>
        <dbReference type="ChEBI" id="CHEBI:15378"/>
        <dbReference type="ChEBI" id="CHEBI:30616"/>
        <dbReference type="ChEBI" id="CHEBI:43474"/>
        <dbReference type="ChEBI" id="CHEBI:456216"/>
        <dbReference type="EC" id="3.6.4.13"/>
    </reaction>
</comment>
<evidence type="ECO:0000256" key="7">
    <source>
        <dbReference type="ARBA" id="ARBA00022884"/>
    </source>
</evidence>